<evidence type="ECO:0000313" key="1">
    <source>
        <dbReference type="EMBL" id="TCN19726.1"/>
    </source>
</evidence>
<dbReference type="InterPro" id="IPR010235">
    <property type="entry name" value="HepT"/>
</dbReference>
<organism evidence="1 2">
    <name type="scientific">Mesobacillus foraminis</name>
    <dbReference type="NCBI Taxonomy" id="279826"/>
    <lineage>
        <taxon>Bacteria</taxon>
        <taxon>Bacillati</taxon>
        <taxon>Bacillota</taxon>
        <taxon>Bacilli</taxon>
        <taxon>Bacillales</taxon>
        <taxon>Bacillaceae</taxon>
        <taxon>Mesobacillus</taxon>
    </lineage>
</organism>
<keyword evidence="2" id="KW-1185">Reference proteome</keyword>
<proteinExistence type="predicted"/>
<reference evidence="1 2" key="1">
    <citation type="journal article" date="2015" name="Stand. Genomic Sci.">
        <title>Genomic Encyclopedia of Bacterial and Archaeal Type Strains, Phase III: the genomes of soil and plant-associated and newly described type strains.</title>
        <authorList>
            <person name="Whitman W.B."/>
            <person name="Woyke T."/>
            <person name="Klenk H.P."/>
            <person name="Zhou Y."/>
            <person name="Lilburn T.G."/>
            <person name="Beck B.J."/>
            <person name="De Vos P."/>
            <person name="Vandamme P."/>
            <person name="Eisen J.A."/>
            <person name="Garrity G."/>
            <person name="Hugenholtz P."/>
            <person name="Kyrpides N.C."/>
        </authorList>
    </citation>
    <scope>NUCLEOTIDE SEQUENCE [LARGE SCALE GENOMIC DNA]</scope>
    <source>
        <strain evidence="1 2">CV53</strain>
    </source>
</reference>
<dbReference type="SUPFAM" id="SSF81593">
    <property type="entry name" value="Nucleotidyltransferase substrate binding subunit/domain"/>
    <property type="match status" value="1"/>
</dbReference>
<name>A0A4R2B0F3_9BACI</name>
<dbReference type="Gene3D" id="1.20.120.330">
    <property type="entry name" value="Nucleotidyltransferases domain 2"/>
    <property type="match status" value="1"/>
</dbReference>
<evidence type="ECO:0000313" key="2">
    <source>
        <dbReference type="Proteomes" id="UP000295689"/>
    </source>
</evidence>
<sequence length="133" mass="15553">MSEKLKYKLDNYEKAVYRLQEAVQLPLEQSIVLDGIIQRFEFTYELAWKLMKSFLEYEGIVEANSPRAVFKEAYSIGLISNSEDWLSMIADRNITSHTYDEKMALLVCERITTQHVHILVTLLQTLKQRIPPL</sequence>
<dbReference type="EMBL" id="SLVV01000016">
    <property type="protein sequence ID" value="TCN19726.1"/>
    <property type="molecule type" value="Genomic_DNA"/>
</dbReference>
<dbReference type="Pfam" id="PF08780">
    <property type="entry name" value="NTase_sub_bind"/>
    <property type="match status" value="1"/>
</dbReference>
<dbReference type="GO" id="GO:0016740">
    <property type="term" value="F:transferase activity"/>
    <property type="evidence" value="ECO:0007669"/>
    <property type="project" value="UniProtKB-KW"/>
</dbReference>
<accession>A0A4R2B0F3</accession>
<dbReference type="AlphaFoldDB" id="A0A4R2B0F3"/>
<gene>
    <name evidence="1" type="ORF">EV146_11628</name>
</gene>
<comment type="caution">
    <text evidence="1">The sequence shown here is derived from an EMBL/GenBank/DDBJ whole genome shotgun (WGS) entry which is preliminary data.</text>
</comment>
<keyword evidence="1" id="KW-0808">Transferase</keyword>
<dbReference type="RefSeq" id="WP_132011257.1">
    <property type="nucleotide sequence ID" value="NZ_JABUHM010000017.1"/>
</dbReference>
<dbReference type="Proteomes" id="UP000295689">
    <property type="component" value="Unassembled WGS sequence"/>
</dbReference>
<dbReference type="NCBIfam" id="TIGR01987">
    <property type="entry name" value="HI0074"/>
    <property type="match status" value="1"/>
</dbReference>
<protein>
    <submittedName>
        <fullName evidence="1">Nucleotidyltransferase substrate binding protein (TIGR01987 family)</fullName>
    </submittedName>
</protein>